<sequence length="407" mass="44176">MDALTAIALLVARYGVQELVGALTGHQESGALAGELFGALAASERRLSDRLTDVESRLAGVEQRLDEVLEQPYQRGLDAGLRKLLTVGVTKDPYLRAAELDGARERFEEAAAAARSPLQTAVAERYVMLCALGLGHHDAARTAWGQLNASLTVAAIDLGEAVRRSYKTARRRLAERGEDRGVKYAGQGDFRGRRYEKRAAAEDQRVRADAADVVAIVGRLLDEAAALGMILGEPRSPRITCRIGRGRSLLVFSPGGAVPAYRWIDEGWYETRWLVEPTVPGPVRFGSLEVNWTRFKTQAQTVTDAPHLQPLPDHDGLTINVKEKITVRADPPIPRTMPITQPGRSRALQVAGKRPFASSEAGYEIPAGSRSAEVSDIVAVASDNRGRLLDPGSIRVGPITFVRYSAT</sequence>
<comment type="caution">
    <text evidence="2">The sequence shown here is derived from an EMBL/GenBank/DDBJ whole genome shotgun (WGS) entry which is preliminary data.</text>
</comment>
<gene>
    <name evidence="2" type="ORF">HDA45_008363</name>
</gene>
<dbReference type="RefSeq" id="WP_184905048.1">
    <property type="nucleotide sequence ID" value="NZ_JACHMX010000001.1"/>
</dbReference>
<dbReference type="Proteomes" id="UP000580861">
    <property type="component" value="Unassembled WGS sequence"/>
</dbReference>
<keyword evidence="1" id="KW-0175">Coiled coil</keyword>
<dbReference type="AlphaFoldDB" id="A0A841BE47"/>
<feature type="coiled-coil region" evidence="1">
    <location>
        <begin position="44"/>
        <end position="71"/>
    </location>
</feature>
<dbReference type="EMBL" id="JACHMX010000001">
    <property type="protein sequence ID" value="MBB5858276.1"/>
    <property type="molecule type" value="Genomic_DNA"/>
</dbReference>
<proteinExistence type="predicted"/>
<evidence type="ECO:0000313" key="3">
    <source>
        <dbReference type="Proteomes" id="UP000580861"/>
    </source>
</evidence>
<organism evidence="2 3">
    <name type="scientific">Amycolatopsis umgeniensis</name>
    <dbReference type="NCBI Taxonomy" id="336628"/>
    <lineage>
        <taxon>Bacteria</taxon>
        <taxon>Bacillati</taxon>
        <taxon>Actinomycetota</taxon>
        <taxon>Actinomycetes</taxon>
        <taxon>Pseudonocardiales</taxon>
        <taxon>Pseudonocardiaceae</taxon>
        <taxon>Amycolatopsis</taxon>
    </lineage>
</organism>
<keyword evidence="3" id="KW-1185">Reference proteome</keyword>
<name>A0A841BE47_9PSEU</name>
<accession>A0A841BE47</accession>
<evidence type="ECO:0000256" key="1">
    <source>
        <dbReference type="SAM" id="Coils"/>
    </source>
</evidence>
<evidence type="ECO:0000313" key="2">
    <source>
        <dbReference type="EMBL" id="MBB5858276.1"/>
    </source>
</evidence>
<protein>
    <submittedName>
        <fullName evidence="2">Uncharacterized protein</fullName>
    </submittedName>
</protein>
<reference evidence="2 3" key="1">
    <citation type="submission" date="2020-08" db="EMBL/GenBank/DDBJ databases">
        <title>Sequencing the genomes of 1000 actinobacteria strains.</title>
        <authorList>
            <person name="Klenk H.-P."/>
        </authorList>
    </citation>
    <scope>NUCLEOTIDE SEQUENCE [LARGE SCALE GENOMIC DNA]</scope>
    <source>
        <strain evidence="2 3">DSM 45272</strain>
    </source>
</reference>